<proteinExistence type="predicted"/>
<keyword evidence="1" id="KW-1133">Transmembrane helix</keyword>
<gene>
    <name evidence="2" type="ORF">LS80_010765</name>
</gene>
<dbReference type="AlphaFoldDB" id="A0A4U8T1E6"/>
<keyword evidence="1" id="KW-0472">Membrane</keyword>
<keyword evidence="1" id="KW-0812">Transmembrane</keyword>
<dbReference type="Proteomes" id="UP000029861">
    <property type="component" value="Unassembled WGS sequence"/>
</dbReference>
<sequence>MSKNTKDIRTHEADYKLTQKFLDYANCADASYAFLKYILYSILGILVIVLFNGCSFSFKSIDPQYYKFKRLCKEAKNVIYDEELYRIYKARYNKERYYDEKTQKEYLQQDFKTRSTKAVYISKDLNRFDNYLYYKEKLIYFYEDYWYDYKGLFLQGDEAAGWHWENKKTLYCKDHIIETRK</sequence>
<organism evidence="2 3">
    <name type="scientific">Helicobacter trogontum</name>
    <dbReference type="NCBI Taxonomy" id="50960"/>
    <lineage>
        <taxon>Bacteria</taxon>
        <taxon>Pseudomonadati</taxon>
        <taxon>Campylobacterota</taxon>
        <taxon>Epsilonproteobacteria</taxon>
        <taxon>Campylobacterales</taxon>
        <taxon>Helicobacteraceae</taxon>
        <taxon>Helicobacter</taxon>
    </lineage>
</organism>
<name>A0A4U8T1E6_9HELI</name>
<protein>
    <submittedName>
        <fullName evidence="2">Uncharacterized protein</fullName>
    </submittedName>
</protein>
<dbReference type="RefSeq" id="WP_034319490.1">
    <property type="nucleotide sequence ID" value="NZ_FZNF01000053.1"/>
</dbReference>
<accession>A0A4U8T1E6</accession>
<feature type="transmembrane region" description="Helical" evidence="1">
    <location>
        <begin position="37"/>
        <end position="58"/>
    </location>
</feature>
<evidence type="ECO:0000256" key="1">
    <source>
        <dbReference type="SAM" id="Phobius"/>
    </source>
</evidence>
<dbReference type="EMBL" id="JRPK02000090">
    <property type="protein sequence ID" value="TLD93221.1"/>
    <property type="molecule type" value="Genomic_DNA"/>
</dbReference>
<evidence type="ECO:0000313" key="3">
    <source>
        <dbReference type="Proteomes" id="UP000029861"/>
    </source>
</evidence>
<evidence type="ECO:0000313" key="2">
    <source>
        <dbReference type="EMBL" id="TLD93221.1"/>
    </source>
</evidence>
<dbReference type="STRING" id="50960.LS81_09130"/>
<reference evidence="2 3" key="1">
    <citation type="journal article" date="2014" name="Genome Announc.">
        <title>Draft genome sequences of eight enterohepatic helicobacter species isolated from both laboratory and wild rodents.</title>
        <authorList>
            <person name="Sheh A."/>
            <person name="Shen Z."/>
            <person name="Fox J.G."/>
        </authorList>
    </citation>
    <scope>NUCLEOTIDE SEQUENCE [LARGE SCALE GENOMIC DNA]</scope>
    <source>
        <strain evidence="2 3">ATCC 49310</strain>
    </source>
</reference>
<comment type="caution">
    <text evidence="2">The sequence shown here is derived from an EMBL/GenBank/DDBJ whole genome shotgun (WGS) entry which is preliminary data.</text>
</comment>